<keyword evidence="9" id="KW-1185">Reference proteome</keyword>
<feature type="transmembrane region" description="Helical" evidence="7">
    <location>
        <begin position="98"/>
        <end position="119"/>
    </location>
</feature>
<evidence type="ECO:0000313" key="8">
    <source>
        <dbReference type="EMBL" id="EMA36298.1"/>
    </source>
</evidence>
<evidence type="ECO:0000256" key="7">
    <source>
        <dbReference type="SAM" id="Phobius"/>
    </source>
</evidence>
<feature type="transmembrane region" description="Helical" evidence="7">
    <location>
        <begin position="37"/>
        <end position="61"/>
    </location>
</feature>
<feature type="transmembrane region" description="Helical" evidence="7">
    <location>
        <begin position="157"/>
        <end position="178"/>
    </location>
</feature>
<dbReference type="eggNOG" id="arCOG02810">
    <property type="taxonomic scope" value="Archaea"/>
</dbReference>
<evidence type="ECO:0000256" key="2">
    <source>
        <dbReference type="ARBA" id="ARBA00008130"/>
    </source>
</evidence>
<dbReference type="RefSeq" id="WP_006673299.1">
    <property type="nucleotide sequence ID" value="NZ_AOMA01000117.1"/>
</dbReference>
<comment type="subcellular location">
    <subcellularLocation>
        <location evidence="1">Membrane</location>
        <topology evidence="1">Multi-pass membrane protein</topology>
    </subcellularLocation>
</comment>
<dbReference type="AlphaFoldDB" id="M0LT05"/>
<evidence type="ECO:0000256" key="5">
    <source>
        <dbReference type="ARBA" id="ARBA00023136"/>
    </source>
</evidence>
<reference evidence="8 9" key="1">
    <citation type="journal article" date="2014" name="PLoS Genet.">
        <title>Phylogenetically driven sequencing of extremely halophilic archaea reveals strategies for static and dynamic osmo-response.</title>
        <authorList>
            <person name="Becker E.A."/>
            <person name="Seitzer P.M."/>
            <person name="Tritt A."/>
            <person name="Larsen D."/>
            <person name="Krusor M."/>
            <person name="Yao A.I."/>
            <person name="Wu D."/>
            <person name="Madern D."/>
            <person name="Eisen J.A."/>
            <person name="Darling A.E."/>
            <person name="Facciotti M.T."/>
        </authorList>
    </citation>
    <scope>NUCLEOTIDE SEQUENCE [LARGE SCALE GENOMIC DNA]</scope>
    <source>
        <strain evidence="8 9">JCM 10879</strain>
    </source>
</reference>
<dbReference type="InterPro" id="IPR001425">
    <property type="entry name" value="Arc/bac/fun_rhodopsins"/>
</dbReference>
<comment type="caution">
    <text evidence="8">The sequence shown here is derived from an EMBL/GenBank/DDBJ whole genome shotgun (WGS) entry which is preliminary data.</text>
</comment>
<organism evidence="8 9">
    <name type="scientific">Halobiforma nitratireducens JCM 10879</name>
    <dbReference type="NCBI Taxonomy" id="1227454"/>
    <lineage>
        <taxon>Archaea</taxon>
        <taxon>Methanobacteriati</taxon>
        <taxon>Methanobacteriota</taxon>
        <taxon>Stenosarchaea group</taxon>
        <taxon>Halobacteria</taxon>
        <taxon>Halobacteriales</taxon>
        <taxon>Natrialbaceae</taxon>
        <taxon>Halobiforma</taxon>
    </lineage>
</organism>
<keyword evidence="3 7" id="KW-0812">Transmembrane</keyword>
<feature type="transmembrane region" description="Helical" evidence="7">
    <location>
        <begin position="198"/>
        <end position="216"/>
    </location>
</feature>
<evidence type="ECO:0000256" key="4">
    <source>
        <dbReference type="ARBA" id="ARBA00022989"/>
    </source>
</evidence>
<gene>
    <name evidence="8" type="ORF">C446_11962</name>
</gene>
<dbReference type="Proteomes" id="UP000011607">
    <property type="component" value="Unassembled WGS sequence"/>
</dbReference>
<dbReference type="OrthoDB" id="330248at2157"/>
<dbReference type="Pfam" id="PF01036">
    <property type="entry name" value="Bac_rhodopsin"/>
    <property type="match status" value="1"/>
</dbReference>
<sequence length="249" mass="25893">MIEHGTLFAASSGLLAVMTVAFLLWTLRVPTGARSHGYAVVIACGSMSLAYALMYAGALTIDLAGRTESVTRFLGYSVGWSAVCLVLGAIVDADRRSLFALVVAVLASLWAAFLTWVVTGVLDTVVTLVAVGGLVGMGYILLGPFSRSATRVGGQRALLYAKIRFLILLVFAVMLTLGTLSEQRLGLTTAFVGQTVTTYLDLVWLVGFGGLVLRYAGALESEGAPSPLSVATGPAEQPASSHGDAESTG</sequence>
<keyword evidence="4 7" id="KW-1133">Transmembrane helix</keyword>
<dbReference type="SUPFAM" id="SSF81321">
    <property type="entry name" value="Family A G protein-coupled receptor-like"/>
    <property type="match status" value="1"/>
</dbReference>
<protein>
    <submittedName>
        <fullName evidence="8">Rhodopsin</fullName>
    </submittedName>
</protein>
<evidence type="ECO:0000256" key="1">
    <source>
        <dbReference type="ARBA" id="ARBA00004141"/>
    </source>
</evidence>
<dbReference type="SMART" id="SM01021">
    <property type="entry name" value="Bac_rhodopsin"/>
    <property type="match status" value="1"/>
</dbReference>
<dbReference type="EMBL" id="AOMA01000117">
    <property type="protein sequence ID" value="EMA36298.1"/>
    <property type="molecule type" value="Genomic_DNA"/>
</dbReference>
<proteinExistence type="inferred from homology"/>
<evidence type="ECO:0000256" key="3">
    <source>
        <dbReference type="ARBA" id="ARBA00022692"/>
    </source>
</evidence>
<dbReference type="STRING" id="1227454.C446_11962"/>
<dbReference type="GO" id="GO:0016020">
    <property type="term" value="C:membrane"/>
    <property type="evidence" value="ECO:0007669"/>
    <property type="project" value="UniProtKB-SubCell"/>
</dbReference>
<comment type="similarity">
    <text evidence="2">Belongs to the archaeal/bacterial/fungal opsin family.</text>
</comment>
<dbReference type="Gene3D" id="1.20.1070.10">
    <property type="entry name" value="Rhodopsin 7-helix transmembrane proteins"/>
    <property type="match status" value="1"/>
</dbReference>
<evidence type="ECO:0000313" key="9">
    <source>
        <dbReference type="Proteomes" id="UP000011607"/>
    </source>
</evidence>
<feature type="transmembrane region" description="Helical" evidence="7">
    <location>
        <begin position="6"/>
        <end position="25"/>
    </location>
</feature>
<dbReference type="PATRIC" id="fig|1227454.3.peg.2440"/>
<evidence type="ECO:0000256" key="6">
    <source>
        <dbReference type="SAM" id="MobiDB-lite"/>
    </source>
</evidence>
<accession>M0LT05</accession>
<feature type="transmembrane region" description="Helical" evidence="7">
    <location>
        <begin position="125"/>
        <end position="145"/>
    </location>
</feature>
<feature type="transmembrane region" description="Helical" evidence="7">
    <location>
        <begin position="73"/>
        <end position="91"/>
    </location>
</feature>
<keyword evidence="5 7" id="KW-0472">Membrane</keyword>
<feature type="region of interest" description="Disordered" evidence="6">
    <location>
        <begin position="223"/>
        <end position="249"/>
    </location>
</feature>
<name>M0LT05_9EURY</name>